<keyword evidence="3 9" id="KW-0813">Transport</keyword>
<evidence type="ECO:0000256" key="3">
    <source>
        <dbReference type="ARBA" id="ARBA00022448"/>
    </source>
</evidence>
<dbReference type="EMBL" id="QKKF02007188">
    <property type="protein sequence ID" value="RZF46098.1"/>
    <property type="molecule type" value="Genomic_DNA"/>
</dbReference>
<dbReference type="PANTHER" id="PTHR45618">
    <property type="entry name" value="MITOCHONDRIAL DICARBOXYLATE CARRIER-RELATED"/>
    <property type="match status" value="1"/>
</dbReference>
<dbReference type="AlphaFoldDB" id="A0A482XLD0"/>
<feature type="repeat" description="Solcar" evidence="8">
    <location>
        <begin position="127"/>
        <end position="211"/>
    </location>
</feature>
<dbReference type="Proteomes" id="UP000291343">
    <property type="component" value="Unassembled WGS sequence"/>
</dbReference>
<evidence type="ECO:0000256" key="1">
    <source>
        <dbReference type="ARBA" id="ARBA00004141"/>
    </source>
</evidence>
<keyword evidence="11" id="KW-1185">Reference proteome</keyword>
<evidence type="ECO:0000256" key="2">
    <source>
        <dbReference type="ARBA" id="ARBA00006375"/>
    </source>
</evidence>
<feature type="repeat" description="Solcar" evidence="8">
    <location>
        <begin position="28"/>
        <end position="119"/>
    </location>
</feature>
<name>A0A482XLD0_LAOST</name>
<evidence type="ECO:0000256" key="6">
    <source>
        <dbReference type="ARBA" id="ARBA00022989"/>
    </source>
</evidence>
<protein>
    <recommendedName>
        <fullName evidence="12">Mitochondrial dicarboxylate carrier</fullName>
    </recommendedName>
</protein>
<dbReference type="GO" id="GO:0016020">
    <property type="term" value="C:membrane"/>
    <property type="evidence" value="ECO:0007669"/>
    <property type="project" value="UniProtKB-SubCell"/>
</dbReference>
<comment type="subcellular location">
    <subcellularLocation>
        <location evidence="1">Membrane</location>
        <topology evidence="1">Multi-pass membrane protein</topology>
    </subcellularLocation>
</comment>
<dbReference type="Gene3D" id="1.50.40.10">
    <property type="entry name" value="Mitochondrial carrier domain"/>
    <property type="match status" value="1"/>
</dbReference>
<evidence type="ECO:0000256" key="5">
    <source>
        <dbReference type="ARBA" id="ARBA00022737"/>
    </source>
</evidence>
<proteinExistence type="inferred from homology"/>
<dbReference type="OrthoDB" id="448427at2759"/>
<evidence type="ECO:0000313" key="10">
    <source>
        <dbReference type="EMBL" id="RZF46098.1"/>
    </source>
</evidence>
<gene>
    <name evidence="10" type="ORF">LSTR_LSTR004811</name>
</gene>
<dbReference type="STRING" id="195883.A0A482XLD0"/>
<dbReference type="InterPro" id="IPR050391">
    <property type="entry name" value="Mito_Metabolite_Transporter"/>
</dbReference>
<organism evidence="10 11">
    <name type="scientific">Laodelphax striatellus</name>
    <name type="common">Small brown planthopper</name>
    <name type="synonym">Delphax striatella</name>
    <dbReference type="NCBI Taxonomy" id="195883"/>
    <lineage>
        <taxon>Eukaryota</taxon>
        <taxon>Metazoa</taxon>
        <taxon>Ecdysozoa</taxon>
        <taxon>Arthropoda</taxon>
        <taxon>Hexapoda</taxon>
        <taxon>Insecta</taxon>
        <taxon>Pterygota</taxon>
        <taxon>Neoptera</taxon>
        <taxon>Paraneoptera</taxon>
        <taxon>Hemiptera</taxon>
        <taxon>Auchenorrhyncha</taxon>
        <taxon>Fulgoroidea</taxon>
        <taxon>Delphacidae</taxon>
        <taxon>Criomorphinae</taxon>
        <taxon>Laodelphax</taxon>
    </lineage>
</organism>
<dbReference type="InterPro" id="IPR023395">
    <property type="entry name" value="MCP_dom_sf"/>
</dbReference>
<comment type="similarity">
    <text evidence="2 9">Belongs to the mitochondrial carrier (TC 2.A.29) family.</text>
</comment>
<accession>A0A482XLD0</accession>
<keyword evidence="4 8" id="KW-0812">Transmembrane</keyword>
<evidence type="ECO:0000256" key="7">
    <source>
        <dbReference type="ARBA" id="ARBA00023136"/>
    </source>
</evidence>
<keyword evidence="7 8" id="KW-0472">Membrane</keyword>
<evidence type="ECO:0000256" key="4">
    <source>
        <dbReference type="ARBA" id="ARBA00022692"/>
    </source>
</evidence>
<dbReference type="InParanoid" id="A0A482XLD0"/>
<comment type="caution">
    <text evidence="10">The sequence shown here is derived from an EMBL/GenBank/DDBJ whole genome shotgun (WGS) entry which is preliminary data.</text>
</comment>
<evidence type="ECO:0000256" key="8">
    <source>
        <dbReference type="PROSITE-ProRule" id="PRU00282"/>
    </source>
</evidence>
<evidence type="ECO:0008006" key="12">
    <source>
        <dbReference type="Google" id="ProtNLM"/>
    </source>
</evidence>
<dbReference type="SMR" id="A0A482XLD0"/>
<sequence length="221" mass="24729">MFRQMTYSTARFAVYEAIKKELNKTNRKSVEWKVASAAVSGFSGGFIGTPGDVVNVRMQNDIKLPIEQRRGYTNVFNGIWRIINEEGIAKLFSGASAASCRAAVLTVGQLASYDQIKEIFINYGFSDTTNTHLVSSILAGVIAVTITQRIDVVKTRLMFSKAGEFNGIFDTIFKTSREGPASFYKGFIPATTRMIPGTVLIFVFYEQLRLNFGYYDEWDDV</sequence>
<keyword evidence="5" id="KW-0677">Repeat</keyword>
<dbReference type="InterPro" id="IPR018108">
    <property type="entry name" value="MCP_transmembrane"/>
</dbReference>
<dbReference type="PROSITE" id="PS50920">
    <property type="entry name" value="SOLCAR"/>
    <property type="match status" value="2"/>
</dbReference>
<evidence type="ECO:0000313" key="11">
    <source>
        <dbReference type="Proteomes" id="UP000291343"/>
    </source>
</evidence>
<dbReference type="SUPFAM" id="SSF103506">
    <property type="entry name" value="Mitochondrial carrier"/>
    <property type="match status" value="1"/>
</dbReference>
<dbReference type="Pfam" id="PF00153">
    <property type="entry name" value="Mito_carr"/>
    <property type="match status" value="2"/>
</dbReference>
<evidence type="ECO:0000256" key="9">
    <source>
        <dbReference type="RuleBase" id="RU000488"/>
    </source>
</evidence>
<reference evidence="10 11" key="1">
    <citation type="journal article" date="2017" name="Gigascience">
        <title>Genome sequence of the small brown planthopper, Laodelphax striatellus.</title>
        <authorList>
            <person name="Zhu J."/>
            <person name="Jiang F."/>
            <person name="Wang X."/>
            <person name="Yang P."/>
            <person name="Bao Y."/>
            <person name="Zhao W."/>
            <person name="Wang W."/>
            <person name="Lu H."/>
            <person name="Wang Q."/>
            <person name="Cui N."/>
            <person name="Li J."/>
            <person name="Chen X."/>
            <person name="Luo L."/>
            <person name="Yu J."/>
            <person name="Kang L."/>
            <person name="Cui F."/>
        </authorList>
    </citation>
    <scope>NUCLEOTIDE SEQUENCE [LARGE SCALE GENOMIC DNA]</scope>
    <source>
        <strain evidence="10">Lst14</strain>
    </source>
</reference>
<keyword evidence="6" id="KW-1133">Transmembrane helix</keyword>